<keyword evidence="3" id="KW-1185">Reference proteome</keyword>
<keyword evidence="1" id="KW-1133">Transmembrane helix</keyword>
<organism evidence="2 3">
    <name type="scientific">Arthrobacter wenxiniae</name>
    <dbReference type="NCBI Taxonomy" id="2713570"/>
    <lineage>
        <taxon>Bacteria</taxon>
        <taxon>Bacillati</taxon>
        <taxon>Actinomycetota</taxon>
        <taxon>Actinomycetes</taxon>
        <taxon>Micrococcales</taxon>
        <taxon>Micrococcaceae</taxon>
        <taxon>Arthrobacter</taxon>
    </lineage>
</organism>
<keyword evidence="1" id="KW-0472">Membrane</keyword>
<dbReference type="Proteomes" id="UP000543556">
    <property type="component" value="Unassembled WGS sequence"/>
</dbReference>
<feature type="transmembrane region" description="Helical" evidence="1">
    <location>
        <begin position="353"/>
        <end position="372"/>
    </location>
</feature>
<comment type="caution">
    <text evidence="2">The sequence shown here is derived from an EMBL/GenBank/DDBJ whole genome shotgun (WGS) entry which is preliminary data.</text>
</comment>
<keyword evidence="1" id="KW-0812">Transmembrane</keyword>
<feature type="transmembrane region" description="Helical" evidence="1">
    <location>
        <begin position="392"/>
        <end position="411"/>
    </location>
</feature>
<dbReference type="EMBL" id="JAAMFM010000025">
    <property type="protein sequence ID" value="NVM96163.1"/>
    <property type="molecule type" value="Genomic_DNA"/>
</dbReference>
<sequence length="447" mass="50386">MSRKALEVYNEAPTVESTVANHIAWLEGVDPDSPEAQRAGEHFFQLMLNTRLWMHRRVDSLRLDDGPQTRRHVSYDFTLPAEWSVTESNGRVLVPITLMAKGTLRRLDTAPIAGVASAVLTSGQNRECALWMLLAASRRLLPEDIERSKLSRLLWQFLSLDTKRGERYFELFVLWLKSQLGDRTETDDAILFMLWTESFVTNFLFLVSLDGRIINDRAVLKFSFDQDSPFALHRSSEVEIQQAVETLGDVPSQHIEIRVPSSVQVKSFKLVEDGELREEIKGSSKHPRQIVHCAISTNPDSYVARWHLSIAPASQSLYRFTTISVSVVAFLVVLGSMIRIYNLPIVHWTATTLPSPASSILLVGPALLLSWLGRGGEHELVGRILEPLRSMLTLTSASLVLLAALAALPLQNSAWNTGWVIATALAISSWLWLVVYTVRPWWRRQRA</sequence>
<feature type="transmembrane region" description="Helical" evidence="1">
    <location>
        <begin position="317"/>
        <end position="341"/>
    </location>
</feature>
<dbReference type="AlphaFoldDB" id="A0A7Y7IIX9"/>
<evidence type="ECO:0000313" key="2">
    <source>
        <dbReference type="EMBL" id="NVM96163.1"/>
    </source>
</evidence>
<reference evidence="2 3" key="1">
    <citation type="submission" date="2020-02" db="EMBL/GenBank/DDBJ databases">
        <title>Genome sequence of strain AETb3-4.</title>
        <authorList>
            <person name="Gao J."/>
            <person name="Zhang X."/>
        </authorList>
    </citation>
    <scope>NUCLEOTIDE SEQUENCE [LARGE SCALE GENOMIC DNA]</scope>
    <source>
        <strain evidence="2 3">AETb3-4</strain>
    </source>
</reference>
<feature type="transmembrane region" description="Helical" evidence="1">
    <location>
        <begin position="417"/>
        <end position="438"/>
    </location>
</feature>
<name>A0A7Y7IIX9_9MICC</name>
<proteinExistence type="predicted"/>
<accession>A0A7Y7IIX9</accession>
<evidence type="ECO:0000313" key="3">
    <source>
        <dbReference type="Proteomes" id="UP000543556"/>
    </source>
</evidence>
<gene>
    <name evidence="2" type="ORF">G6034_14885</name>
</gene>
<evidence type="ECO:0000256" key="1">
    <source>
        <dbReference type="SAM" id="Phobius"/>
    </source>
</evidence>
<protein>
    <submittedName>
        <fullName evidence="2">Uncharacterized protein</fullName>
    </submittedName>
</protein>